<gene>
    <name evidence="5" type="ordered locus">Cmaq_1654</name>
</gene>
<dbReference type="GeneID" id="5709847"/>
<dbReference type="PANTHER" id="PTHR44942">
    <property type="entry name" value="METHYLTRANSF_11 DOMAIN-CONTAINING PROTEIN"/>
    <property type="match status" value="1"/>
</dbReference>
<dbReference type="InterPro" id="IPR029063">
    <property type="entry name" value="SAM-dependent_MTases_sf"/>
</dbReference>
<accession>A8MA06</accession>
<evidence type="ECO:0000259" key="4">
    <source>
        <dbReference type="Pfam" id="PF08241"/>
    </source>
</evidence>
<reference evidence="5 6" key="1">
    <citation type="submission" date="2007-10" db="EMBL/GenBank/DDBJ databases">
        <title>Complete sequence of Caldivirga maquilingensis IC-167.</title>
        <authorList>
            <consortium name="US DOE Joint Genome Institute"/>
            <person name="Copeland A."/>
            <person name="Lucas S."/>
            <person name="Lapidus A."/>
            <person name="Barry K."/>
            <person name="Glavina del Rio T."/>
            <person name="Dalin E."/>
            <person name="Tice H."/>
            <person name="Pitluck S."/>
            <person name="Saunders E."/>
            <person name="Brettin T."/>
            <person name="Bruce D."/>
            <person name="Detter J.C."/>
            <person name="Han C."/>
            <person name="Schmutz J."/>
            <person name="Larimer F."/>
            <person name="Land M."/>
            <person name="Hauser L."/>
            <person name="Kyrpides N."/>
            <person name="Ivanova N."/>
            <person name="Biddle J.F."/>
            <person name="Zhang Z."/>
            <person name="Fitz-Gibbon S.T."/>
            <person name="Lowe T.M."/>
            <person name="Saltikov C."/>
            <person name="House C.H."/>
            <person name="Richardson P."/>
        </authorList>
    </citation>
    <scope>NUCLEOTIDE SEQUENCE [LARGE SCALE GENOMIC DNA]</scope>
    <source>
        <strain evidence="6">ATCC 700844 / DSM 13496 / JCM 10307 / IC-167</strain>
    </source>
</reference>
<dbReference type="PANTHER" id="PTHR44942:SF4">
    <property type="entry name" value="METHYLTRANSFERASE TYPE 11 DOMAIN-CONTAINING PROTEIN"/>
    <property type="match status" value="1"/>
</dbReference>
<keyword evidence="6" id="KW-1185">Reference proteome</keyword>
<dbReference type="Proteomes" id="UP000001137">
    <property type="component" value="Chromosome"/>
</dbReference>
<dbReference type="RefSeq" id="WP_012186696.1">
    <property type="nucleotide sequence ID" value="NC_009954.1"/>
</dbReference>
<dbReference type="Gene3D" id="3.40.50.150">
    <property type="entry name" value="Vaccinia Virus protein VP39"/>
    <property type="match status" value="1"/>
</dbReference>
<dbReference type="EMBL" id="CP000852">
    <property type="protein sequence ID" value="ABW02477.1"/>
    <property type="molecule type" value="Genomic_DNA"/>
</dbReference>
<dbReference type="HOGENOM" id="CLU_037990_16_1_2"/>
<evidence type="ECO:0000313" key="5">
    <source>
        <dbReference type="EMBL" id="ABW02477.1"/>
    </source>
</evidence>
<proteinExistence type="inferred from homology"/>
<feature type="domain" description="Methyltransferase type 11" evidence="4">
    <location>
        <begin position="29"/>
        <end position="121"/>
    </location>
</feature>
<evidence type="ECO:0000313" key="6">
    <source>
        <dbReference type="Proteomes" id="UP000001137"/>
    </source>
</evidence>
<dbReference type="InterPro" id="IPR013216">
    <property type="entry name" value="Methyltransf_11"/>
</dbReference>
<protein>
    <submittedName>
        <fullName evidence="5">Methyltransferase type 11</fullName>
    </submittedName>
</protein>
<comment type="similarity">
    <text evidence="1">Belongs to the methyltransferase superfamily.</text>
</comment>
<name>A8MA06_CALMQ</name>
<dbReference type="STRING" id="397948.Cmaq_1654"/>
<dbReference type="eggNOG" id="arCOG02702">
    <property type="taxonomic scope" value="Archaea"/>
</dbReference>
<dbReference type="OrthoDB" id="1018at2157"/>
<keyword evidence="2 5" id="KW-0489">Methyltransferase</keyword>
<dbReference type="AlphaFoldDB" id="A8MA06"/>
<dbReference type="KEGG" id="cma:Cmaq_1654"/>
<dbReference type="GO" id="GO:0032259">
    <property type="term" value="P:methylation"/>
    <property type="evidence" value="ECO:0007669"/>
    <property type="project" value="UniProtKB-KW"/>
</dbReference>
<dbReference type="InterPro" id="IPR051052">
    <property type="entry name" value="Diverse_substrate_MTase"/>
</dbReference>
<dbReference type="CDD" id="cd02440">
    <property type="entry name" value="AdoMet_MTases"/>
    <property type="match status" value="1"/>
</dbReference>
<evidence type="ECO:0000256" key="3">
    <source>
        <dbReference type="ARBA" id="ARBA00022679"/>
    </source>
</evidence>
<keyword evidence="3 5" id="KW-0808">Transferase</keyword>
<dbReference type="Pfam" id="PF08241">
    <property type="entry name" value="Methyltransf_11"/>
    <property type="match status" value="1"/>
</dbReference>
<dbReference type="GO" id="GO:0008757">
    <property type="term" value="F:S-adenosylmethionine-dependent methyltransferase activity"/>
    <property type="evidence" value="ECO:0007669"/>
    <property type="project" value="InterPro"/>
</dbReference>
<evidence type="ECO:0000256" key="1">
    <source>
        <dbReference type="ARBA" id="ARBA00008361"/>
    </source>
</evidence>
<sequence length="173" mass="18938">MNSMHGGVTVSTIVDFIKGNVNAGSVVADIGCGTGRFTSVIAPIASLVYCVDSNEDAINEARRSIKSSNVVFLNENADSLSIPDHSIDVVLLAFSFHDMDNKESVVNEIKRVIKPGGKVIIIDWVKEKTPMGPPVDIRLSEDDYIKAFKEFKPIQVSRVSQYHYGIVLKVPET</sequence>
<organism evidence="5 6">
    <name type="scientific">Caldivirga maquilingensis (strain ATCC 700844 / DSM 13496 / JCM 10307 / IC-167)</name>
    <dbReference type="NCBI Taxonomy" id="397948"/>
    <lineage>
        <taxon>Archaea</taxon>
        <taxon>Thermoproteota</taxon>
        <taxon>Thermoprotei</taxon>
        <taxon>Thermoproteales</taxon>
        <taxon>Thermoproteaceae</taxon>
        <taxon>Caldivirga</taxon>
    </lineage>
</organism>
<dbReference type="SUPFAM" id="SSF53335">
    <property type="entry name" value="S-adenosyl-L-methionine-dependent methyltransferases"/>
    <property type="match status" value="1"/>
</dbReference>
<evidence type="ECO:0000256" key="2">
    <source>
        <dbReference type="ARBA" id="ARBA00022603"/>
    </source>
</evidence>